<keyword evidence="2" id="KW-1185">Reference proteome</keyword>
<name>A0A9P5U2E0_9AGAR</name>
<dbReference type="EMBL" id="JADNRY010000146">
    <property type="protein sequence ID" value="KAF9063437.1"/>
    <property type="molecule type" value="Genomic_DNA"/>
</dbReference>
<dbReference type="AlphaFoldDB" id="A0A9P5U2E0"/>
<evidence type="ECO:0000313" key="2">
    <source>
        <dbReference type="Proteomes" id="UP000772434"/>
    </source>
</evidence>
<comment type="caution">
    <text evidence="1">The sequence shown here is derived from an EMBL/GenBank/DDBJ whole genome shotgun (WGS) entry which is preliminary data.</text>
</comment>
<dbReference type="Proteomes" id="UP000772434">
    <property type="component" value="Unassembled WGS sequence"/>
</dbReference>
<protein>
    <submittedName>
        <fullName evidence="1">Uncharacterized protein</fullName>
    </submittedName>
</protein>
<evidence type="ECO:0000313" key="1">
    <source>
        <dbReference type="EMBL" id="KAF9063437.1"/>
    </source>
</evidence>
<gene>
    <name evidence="1" type="ORF">BDP27DRAFT_1405776</name>
</gene>
<sequence>MSPLTFLDLDFPLNFHKLYVVRGDDVLFCELVASSDEIHRVDGLEREKGALWQLDELLLQKATALAPAKYWPRIISFGCASSAQHAFGCDSGVDTGTRQSGWSTTSCSSVSTSSGLDRWDCGGGALEFDVSARRVVCRLGYKGKNDVFTIGKKKNVLDYSRISGHAVWGGRSKVL</sequence>
<reference evidence="1" key="1">
    <citation type="submission" date="2020-11" db="EMBL/GenBank/DDBJ databases">
        <authorList>
            <consortium name="DOE Joint Genome Institute"/>
            <person name="Ahrendt S."/>
            <person name="Riley R."/>
            <person name="Andreopoulos W."/>
            <person name="Labutti K."/>
            <person name="Pangilinan J."/>
            <person name="Ruiz-Duenas F.J."/>
            <person name="Barrasa J.M."/>
            <person name="Sanchez-Garcia M."/>
            <person name="Camarero S."/>
            <person name="Miyauchi S."/>
            <person name="Serrano A."/>
            <person name="Linde D."/>
            <person name="Babiker R."/>
            <person name="Drula E."/>
            <person name="Ayuso-Fernandez I."/>
            <person name="Pacheco R."/>
            <person name="Padilla G."/>
            <person name="Ferreira P."/>
            <person name="Barriuso J."/>
            <person name="Kellner H."/>
            <person name="Castanera R."/>
            <person name="Alfaro M."/>
            <person name="Ramirez L."/>
            <person name="Pisabarro A.G."/>
            <person name="Kuo A."/>
            <person name="Tritt A."/>
            <person name="Lipzen A."/>
            <person name="He G."/>
            <person name="Yan M."/>
            <person name="Ng V."/>
            <person name="Cullen D."/>
            <person name="Martin F."/>
            <person name="Rosso M.-N."/>
            <person name="Henrissat B."/>
            <person name="Hibbett D."/>
            <person name="Martinez A.T."/>
            <person name="Grigoriev I.V."/>
        </authorList>
    </citation>
    <scope>NUCLEOTIDE SEQUENCE</scope>
    <source>
        <strain evidence="1">AH 40177</strain>
    </source>
</reference>
<accession>A0A9P5U2E0</accession>
<proteinExistence type="predicted"/>
<organism evidence="1 2">
    <name type="scientific">Rhodocollybia butyracea</name>
    <dbReference type="NCBI Taxonomy" id="206335"/>
    <lineage>
        <taxon>Eukaryota</taxon>
        <taxon>Fungi</taxon>
        <taxon>Dikarya</taxon>
        <taxon>Basidiomycota</taxon>
        <taxon>Agaricomycotina</taxon>
        <taxon>Agaricomycetes</taxon>
        <taxon>Agaricomycetidae</taxon>
        <taxon>Agaricales</taxon>
        <taxon>Marasmiineae</taxon>
        <taxon>Omphalotaceae</taxon>
        <taxon>Rhodocollybia</taxon>
    </lineage>
</organism>